<comment type="caution">
    <text evidence="3">The sequence shown here is derived from an EMBL/GenBank/DDBJ whole genome shotgun (WGS) entry which is preliminary data.</text>
</comment>
<feature type="domain" description="Condensation" evidence="2">
    <location>
        <begin position="1"/>
        <end position="146"/>
    </location>
</feature>
<feature type="signal peptide" evidence="1">
    <location>
        <begin position="1"/>
        <end position="23"/>
    </location>
</feature>
<dbReference type="Proteomes" id="UP000663881">
    <property type="component" value="Unassembled WGS sequence"/>
</dbReference>
<organism evidence="3 4">
    <name type="scientific">Adineta steineri</name>
    <dbReference type="NCBI Taxonomy" id="433720"/>
    <lineage>
        <taxon>Eukaryota</taxon>
        <taxon>Metazoa</taxon>
        <taxon>Spiralia</taxon>
        <taxon>Gnathifera</taxon>
        <taxon>Rotifera</taxon>
        <taxon>Eurotatoria</taxon>
        <taxon>Bdelloidea</taxon>
        <taxon>Adinetida</taxon>
        <taxon>Adinetidae</taxon>
        <taxon>Adineta</taxon>
    </lineage>
</organism>
<dbReference type="EMBL" id="CAJOAY010033581">
    <property type="protein sequence ID" value="CAF4439569.1"/>
    <property type="molecule type" value="Genomic_DNA"/>
</dbReference>
<proteinExistence type="predicted"/>
<dbReference type="GO" id="GO:0031177">
    <property type="term" value="F:phosphopantetheine binding"/>
    <property type="evidence" value="ECO:0007669"/>
    <property type="project" value="TreeGrafter"/>
</dbReference>
<dbReference type="Gene3D" id="3.30.559.10">
    <property type="entry name" value="Chloramphenicol acetyltransferase-like domain"/>
    <property type="match status" value="1"/>
</dbReference>
<evidence type="ECO:0000256" key="1">
    <source>
        <dbReference type="SAM" id="SignalP"/>
    </source>
</evidence>
<name>A0A820RSH7_9BILA</name>
<evidence type="ECO:0000259" key="2">
    <source>
        <dbReference type="Pfam" id="PF00668"/>
    </source>
</evidence>
<sequence>HHLTLFQLGLSLFYIFLFKLTHGETDLCIGSISANRYRNELVNMIGMFVSTLPYCLEIDPNGSFDELVQHVQEKCLSILEHSHYPLQHILGDNRSSQSNVSFLGIIFDFISVSKDMEDLSLNDTDLEQVSLEQSGEVSKFDFSLTFQYNPLSDN</sequence>
<keyword evidence="1" id="KW-0732">Signal</keyword>
<dbReference type="AlphaFoldDB" id="A0A820RSH7"/>
<dbReference type="SUPFAM" id="SSF52777">
    <property type="entry name" value="CoA-dependent acyltransferases"/>
    <property type="match status" value="1"/>
</dbReference>
<dbReference type="GO" id="GO:0044550">
    <property type="term" value="P:secondary metabolite biosynthetic process"/>
    <property type="evidence" value="ECO:0007669"/>
    <property type="project" value="TreeGrafter"/>
</dbReference>
<dbReference type="GO" id="GO:0005829">
    <property type="term" value="C:cytosol"/>
    <property type="evidence" value="ECO:0007669"/>
    <property type="project" value="TreeGrafter"/>
</dbReference>
<feature type="non-terminal residue" evidence="3">
    <location>
        <position position="154"/>
    </location>
</feature>
<reference evidence="3" key="1">
    <citation type="submission" date="2021-02" db="EMBL/GenBank/DDBJ databases">
        <authorList>
            <person name="Nowell W R."/>
        </authorList>
    </citation>
    <scope>NUCLEOTIDE SEQUENCE</scope>
</reference>
<protein>
    <recommendedName>
        <fullName evidence="2">Condensation domain-containing protein</fullName>
    </recommendedName>
</protein>
<gene>
    <name evidence="3" type="ORF">OKA104_LOCUS53543</name>
</gene>
<accession>A0A820RSH7</accession>
<dbReference type="GO" id="GO:0043041">
    <property type="term" value="P:amino acid activation for nonribosomal peptide biosynthetic process"/>
    <property type="evidence" value="ECO:0007669"/>
    <property type="project" value="TreeGrafter"/>
</dbReference>
<evidence type="ECO:0000313" key="4">
    <source>
        <dbReference type="Proteomes" id="UP000663881"/>
    </source>
</evidence>
<dbReference type="InterPro" id="IPR001242">
    <property type="entry name" value="Condensation_dom"/>
</dbReference>
<feature type="non-terminal residue" evidence="3">
    <location>
        <position position="1"/>
    </location>
</feature>
<dbReference type="GO" id="GO:0003824">
    <property type="term" value="F:catalytic activity"/>
    <property type="evidence" value="ECO:0007669"/>
    <property type="project" value="InterPro"/>
</dbReference>
<feature type="chain" id="PRO_5032810628" description="Condensation domain-containing protein" evidence="1">
    <location>
        <begin position="24"/>
        <end position="154"/>
    </location>
</feature>
<dbReference type="PANTHER" id="PTHR45527">
    <property type="entry name" value="NONRIBOSOMAL PEPTIDE SYNTHETASE"/>
    <property type="match status" value="1"/>
</dbReference>
<evidence type="ECO:0000313" key="3">
    <source>
        <dbReference type="EMBL" id="CAF4439569.1"/>
    </source>
</evidence>
<dbReference type="InterPro" id="IPR023213">
    <property type="entry name" value="CAT-like_dom_sf"/>
</dbReference>
<dbReference type="Pfam" id="PF00668">
    <property type="entry name" value="Condensation"/>
    <property type="match status" value="1"/>
</dbReference>
<dbReference type="PANTHER" id="PTHR45527:SF14">
    <property type="entry name" value="PLIPASTATIN SYNTHASE SUBUNIT B"/>
    <property type="match status" value="1"/>
</dbReference>
<dbReference type="Gene3D" id="3.30.559.30">
    <property type="entry name" value="Nonribosomal peptide synthetase, condensation domain"/>
    <property type="match status" value="1"/>
</dbReference>